<evidence type="ECO:0000256" key="1">
    <source>
        <dbReference type="SAM" id="Phobius"/>
    </source>
</evidence>
<keyword evidence="1" id="KW-1133">Transmembrane helix</keyword>
<evidence type="ECO:0000259" key="2">
    <source>
        <dbReference type="PROSITE" id="PS51857"/>
    </source>
</evidence>
<gene>
    <name evidence="3" type="ORF">METZ01_LOCUS25471</name>
</gene>
<keyword evidence="1" id="KW-0472">Membrane</keyword>
<dbReference type="SUPFAM" id="SSF50249">
    <property type="entry name" value="Nucleic acid-binding proteins"/>
    <property type="match status" value="1"/>
</dbReference>
<dbReference type="AlphaFoldDB" id="A0A381Q3C5"/>
<sequence length="127" mass="14446">MLFRSLVTSAIFAAIYAFVFASLVPGIAQNIWLISFALLWSLAFLSILGFVYGRRLKKAFKGETGTIKWFDPSKGYGFLIRDNGGDLFVHLRSVKPEDRRKLRENTRVKFTVEESEKGPQAENIKII</sequence>
<evidence type="ECO:0000313" key="3">
    <source>
        <dbReference type="EMBL" id="SUZ72617.1"/>
    </source>
</evidence>
<dbReference type="InterPro" id="IPR002059">
    <property type="entry name" value="CSP_DNA-bd"/>
</dbReference>
<proteinExistence type="predicted"/>
<accession>A0A381Q3C5</accession>
<dbReference type="PROSITE" id="PS51857">
    <property type="entry name" value="CSD_2"/>
    <property type="match status" value="1"/>
</dbReference>
<dbReference type="Gene3D" id="2.40.50.140">
    <property type="entry name" value="Nucleic acid-binding proteins"/>
    <property type="match status" value="1"/>
</dbReference>
<dbReference type="PANTHER" id="PTHR11544">
    <property type="entry name" value="COLD SHOCK DOMAIN CONTAINING PROTEINS"/>
    <property type="match status" value="1"/>
</dbReference>
<feature type="domain" description="CSD" evidence="2">
    <location>
        <begin position="62"/>
        <end position="126"/>
    </location>
</feature>
<dbReference type="Pfam" id="PF00313">
    <property type="entry name" value="CSD"/>
    <property type="match status" value="1"/>
</dbReference>
<dbReference type="GO" id="GO:0003676">
    <property type="term" value="F:nucleic acid binding"/>
    <property type="evidence" value="ECO:0007669"/>
    <property type="project" value="InterPro"/>
</dbReference>
<organism evidence="3">
    <name type="scientific">marine metagenome</name>
    <dbReference type="NCBI Taxonomy" id="408172"/>
    <lineage>
        <taxon>unclassified sequences</taxon>
        <taxon>metagenomes</taxon>
        <taxon>ecological metagenomes</taxon>
    </lineage>
</organism>
<dbReference type="SMART" id="SM00357">
    <property type="entry name" value="CSP"/>
    <property type="match status" value="1"/>
</dbReference>
<dbReference type="InterPro" id="IPR050181">
    <property type="entry name" value="Cold_shock_domain"/>
</dbReference>
<dbReference type="InterPro" id="IPR019844">
    <property type="entry name" value="CSD_CS"/>
</dbReference>
<dbReference type="PROSITE" id="PS00352">
    <property type="entry name" value="CSD_1"/>
    <property type="match status" value="1"/>
</dbReference>
<dbReference type="InterPro" id="IPR011129">
    <property type="entry name" value="CSD"/>
</dbReference>
<name>A0A381Q3C5_9ZZZZ</name>
<dbReference type="InterPro" id="IPR012340">
    <property type="entry name" value="NA-bd_OB-fold"/>
</dbReference>
<protein>
    <recommendedName>
        <fullName evidence="2">CSD domain-containing protein</fullName>
    </recommendedName>
</protein>
<dbReference type="CDD" id="cd04458">
    <property type="entry name" value="CSP_CDS"/>
    <property type="match status" value="1"/>
</dbReference>
<dbReference type="PRINTS" id="PR00050">
    <property type="entry name" value="COLDSHOCK"/>
</dbReference>
<feature type="transmembrane region" description="Helical" evidence="1">
    <location>
        <begin position="31"/>
        <end position="52"/>
    </location>
</feature>
<dbReference type="EMBL" id="UINC01001152">
    <property type="protein sequence ID" value="SUZ72617.1"/>
    <property type="molecule type" value="Genomic_DNA"/>
</dbReference>
<reference evidence="3" key="1">
    <citation type="submission" date="2018-05" db="EMBL/GenBank/DDBJ databases">
        <authorList>
            <person name="Lanie J.A."/>
            <person name="Ng W.-L."/>
            <person name="Kazmierczak K.M."/>
            <person name="Andrzejewski T.M."/>
            <person name="Davidsen T.M."/>
            <person name="Wayne K.J."/>
            <person name="Tettelin H."/>
            <person name="Glass J.I."/>
            <person name="Rusch D."/>
            <person name="Podicherti R."/>
            <person name="Tsui H.-C.T."/>
            <person name="Winkler M.E."/>
        </authorList>
    </citation>
    <scope>NUCLEOTIDE SEQUENCE</scope>
</reference>
<keyword evidence="1" id="KW-0812">Transmembrane</keyword>